<evidence type="ECO:0000256" key="2">
    <source>
        <dbReference type="ARBA" id="ARBA00022603"/>
    </source>
</evidence>
<organism evidence="8 9">
    <name type="scientific">Bacillus halotolerans</name>
    <dbReference type="NCBI Taxonomy" id="260554"/>
    <lineage>
        <taxon>Bacteria</taxon>
        <taxon>Bacillati</taxon>
        <taxon>Bacillota</taxon>
        <taxon>Bacilli</taxon>
        <taxon>Bacillales</taxon>
        <taxon>Bacillaceae</taxon>
        <taxon>Bacillus</taxon>
    </lineage>
</organism>
<feature type="binding site" evidence="5">
    <location>
        <begin position="141"/>
        <end position="142"/>
    </location>
    <ligand>
        <name>dUMP</name>
        <dbReference type="ChEBI" id="CHEBI:246422"/>
        <note>ligand shared between dimeric partners</note>
    </ligand>
</feature>
<dbReference type="InterPro" id="IPR000398">
    <property type="entry name" value="Thymidylate_synthase"/>
</dbReference>
<dbReference type="EMBL" id="PGUV01000007">
    <property type="protein sequence ID" value="PLS07682.1"/>
    <property type="molecule type" value="Genomic_DNA"/>
</dbReference>
<dbReference type="PANTHER" id="PTHR11548:SF1">
    <property type="entry name" value="THYMIDYLATE SYNTHASE 1"/>
    <property type="match status" value="1"/>
</dbReference>
<feature type="binding site" evidence="5">
    <location>
        <position position="184"/>
    </location>
    <ligand>
        <name>(6R)-5,10-methylene-5,6,7,8-tetrahydrofolate</name>
        <dbReference type="ChEBI" id="CHEBI:15636"/>
    </ligand>
</feature>
<comment type="caution">
    <text evidence="8">The sequence shown here is derived from an EMBL/GenBank/DDBJ whole genome shotgun (WGS) entry which is preliminary data.</text>
</comment>
<comment type="function">
    <text evidence="5">Catalyzes the reductive methylation of 2'-deoxyuridine-5'-monophosphate (dUMP) to 2'-deoxythymidine-5'-monophosphate (dTMP) while utilizing 5,10-methylenetetrahydrofolate (mTHF) as the methyl donor and reductant in the reaction, yielding dihydrofolate (DHF) as a by-product. This enzymatic reaction provides an intracellular de novo source of dTMP, an essential precursor for DNA biosynthesis.</text>
</comment>
<keyword evidence="2 5" id="KW-0489">Methyltransferase</keyword>
<comment type="subunit">
    <text evidence="5">Homodimer.</text>
</comment>
<comment type="subcellular location">
    <subcellularLocation>
        <location evidence="5">Cytoplasm</location>
    </subcellularLocation>
</comment>
<dbReference type="AlphaFoldDB" id="A0A9Q6F295"/>
<comment type="catalytic activity">
    <reaction evidence="5">
        <text>dUMP + (6R)-5,10-methylene-5,6,7,8-tetrahydrofolate = 7,8-dihydrofolate + dTMP</text>
        <dbReference type="Rhea" id="RHEA:12104"/>
        <dbReference type="ChEBI" id="CHEBI:15636"/>
        <dbReference type="ChEBI" id="CHEBI:57451"/>
        <dbReference type="ChEBI" id="CHEBI:63528"/>
        <dbReference type="ChEBI" id="CHEBI:246422"/>
        <dbReference type="EC" id="2.1.1.45"/>
    </reaction>
</comment>
<feature type="binding site" description="in other chain" evidence="5">
    <location>
        <position position="192"/>
    </location>
    <ligand>
        <name>dUMP</name>
        <dbReference type="ChEBI" id="CHEBI:246422"/>
        <note>ligand shared between dimeric partners</note>
    </ligand>
</feature>
<evidence type="ECO:0000256" key="3">
    <source>
        <dbReference type="ARBA" id="ARBA00022679"/>
    </source>
</evidence>
<dbReference type="Pfam" id="PF00303">
    <property type="entry name" value="Thymidylat_synt"/>
    <property type="match status" value="1"/>
</dbReference>
<gene>
    <name evidence="5" type="primary">thyA</name>
    <name evidence="8" type="ORF">CUU63_10365</name>
</gene>
<dbReference type="HAMAP" id="MF_00008">
    <property type="entry name" value="Thymidy_synth_bact"/>
    <property type="match status" value="1"/>
</dbReference>
<dbReference type="PANTHER" id="PTHR11548">
    <property type="entry name" value="THYMIDYLATE SYNTHASE 1"/>
    <property type="match status" value="1"/>
</dbReference>
<comment type="similarity">
    <text evidence="5">Belongs to the thymidylate synthase family. Bacterial-type ThyA subfamily.</text>
</comment>
<keyword evidence="4 5" id="KW-0545">Nucleotide biosynthesis</keyword>
<protein>
    <recommendedName>
        <fullName evidence="1 5">Thymidylate synthase</fullName>
        <shortName evidence="5">TS</shortName>
        <shortName evidence="5">TSase</shortName>
        <ecNumber evidence="1 5">2.1.1.45</ecNumber>
    </recommendedName>
</protein>
<evidence type="ECO:0000313" key="9">
    <source>
        <dbReference type="Proteomes" id="UP000234803"/>
    </source>
</evidence>
<accession>A0A9Q6F295</accession>
<dbReference type="GO" id="GO:0006231">
    <property type="term" value="P:dTMP biosynthetic process"/>
    <property type="evidence" value="ECO:0007669"/>
    <property type="project" value="UniProtKB-UniRule"/>
</dbReference>
<dbReference type="EC" id="2.1.1.45" evidence="1 5"/>
<keyword evidence="5" id="KW-0963">Cytoplasm</keyword>
<dbReference type="InterPro" id="IPR045097">
    <property type="entry name" value="Thymidate_synth/dCMP_Mease"/>
</dbReference>
<evidence type="ECO:0000256" key="6">
    <source>
        <dbReference type="PROSITE-ProRule" id="PRU10016"/>
    </source>
</evidence>
<reference evidence="8 9" key="1">
    <citation type="submission" date="2017-12" db="EMBL/GenBank/DDBJ databases">
        <title>Comparative Functional Genomics of Dry Heat Resistant strains isolated from the Viking Spacecraft.</title>
        <authorList>
            <person name="Seuylemezian A."/>
            <person name="Cooper K."/>
            <person name="Vaishampayan P."/>
        </authorList>
    </citation>
    <scope>NUCLEOTIDE SEQUENCE [LARGE SCALE GENOMIC DNA]</scope>
    <source>
        <strain evidence="8 9">V48-19</strain>
    </source>
</reference>
<evidence type="ECO:0000259" key="7">
    <source>
        <dbReference type="Pfam" id="PF00303"/>
    </source>
</evidence>
<dbReference type="PRINTS" id="PR00108">
    <property type="entry name" value="THYMDSNTHASE"/>
</dbReference>
<keyword evidence="3 5" id="KW-0808">Transferase</keyword>
<evidence type="ECO:0000256" key="5">
    <source>
        <dbReference type="HAMAP-Rule" id="MF_00008"/>
    </source>
</evidence>
<comment type="caution">
    <text evidence="5">Lacks conserved residue(s) required for the propagation of feature annotation.</text>
</comment>
<feature type="domain" description="Thymidylate synthase/dCMP hydroxymethylase" evidence="7">
    <location>
        <begin position="6"/>
        <end position="279"/>
    </location>
</feature>
<dbReference type="RefSeq" id="WP_101860524.1">
    <property type="nucleotide sequence ID" value="NZ_PGUV01000007.1"/>
</dbReference>
<feature type="binding site" evidence="5">
    <location>
        <position position="278"/>
    </location>
    <ligand>
        <name>(6R)-5,10-methylene-5,6,7,8-tetrahydrofolate</name>
        <dbReference type="ChEBI" id="CHEBI:15636"/>
    </ligand>
</feature>
<sequence length="279" mass="32824">MTQFDKQYNSIIKEIINNGISDEEFQVRTKWDSDGTLAHTLSVISKQMRFDNSEVPILTTKKVAWKTAIKELLWIWQLKSNDVNDLNNMGVHIWDQWKQEDGTIGHAYGFQLGKKNRNLNGEKVDQVDYLLHQLKNNPSSRRHITMLWNPDELDSMALTPCVYETQWYVKQGKLHLEVRARSNDMALGNPFNVFQYNVLQRMIAQVTGYELGEFIFNIGDCHVYTRHIDNLKIQMEREQFEAPELWINPKVKDFYDFTIDDFKLINYKHGDKLSFEVAV</sequence>
<dbReference type="FunFam" id="3.30.572.10:FF:000010">
    <property type="entry name" value="Thymidylate synthase 1"/>
    <property type="match status" value="1"/>
</dbReference>
<dbReference type="GO" id="GO:0005829">
    <property type="term" value="C:cytosol"/>
    <property type="evidence" value="ECO:0007669"/>
    <property type="project" value="TreeGrafter"/>
</dbReference>
<dbReference type="InterPro" id="IPR023451">
    <property type="entry name" value="Thymidate_synth/dCMP_Mease_dom"/>
</dbReference>
<dbReference type="Proteomes" id="UP000234803">
    <property type="component" value="Unassembled WGS sequence"/>
</dbReference>
<evidence type="ECO:0000313" key="8">
    <source>
        <dbReference type="EMBL" id="PLS07682.1"/>
    </source>
</evidence>
<dbReference type="InterPro" id="IPR036926">
    <property type="entry name" value="Thymidate_synth/dCMP_Mease_sf"/>
</dbReference>
<dbReference type="GO" id="GO:0004799">
    <property type="term" value="F:thymidylate synthase activity"/>
    <property type="evidence" value="ECO:0007669"/>
    <property type="project" value="UniProtKB-UniRule"/>
</dbReference>
<dbReference type="NCBIfam" id="TIGR03284">
    <property type="entry name" value="thym_sym"/>
    <property type="match status" value="1"/>
</dbReference>
<dbReference type="GO" id="GO:0006235">
    <property type="term" value="P:dTTP biosynthetic process"/>
    <property type="evidence" value="ECO:0007669"/>
    <property type="project" value="UniProtKB-UniRule"/>
</dbReference>
<name>A0A9Q6F295_9BACI</name>
<dbReference type="GO" id="GO:0032259">
    <property type="term" value="P:methylation"/>
    <property type="evidence" value="ECO:0007669"/>
    <property type="project" value="UniProtKB-KW"/>
</dbReference>
<proteinExistence type="inferred from homology"/>
<dbReference type="NCBIfam" id="NF002495">
    <property type="entry name" value="PRK01827.1-1"/>
    <property type="match status" value="1"/>
</dbReference>
<evidence type="ECO:0000256" key="4">
    <source>
        <dbReference type="ARBA" id="ARBA00022727"/>
    </source>
</evidence>
<dbReference type="SUPFAM" id="SSF55831">
    <property type="entry name" value="Thymidylate synthase/dCMP hydroxymethylase"/>
    <property type="match status" value="1"/>
</dbReference>
<evidence type="ECO:0000256" key="1">
    <source>
        <dbReference type="ARBA" id="ARBA00011947"/>
    </source>
</evidence>
<dbReference type="Gene3D" id="3.30.572.10">
    <property type="entry name" value="Thymidylate synthase/dCMP hydroxymethylase domain"/>
    <property type="match status" value="1"/>
</dbReference>
<feature type="binding site" description="in other chain" evidence="5">
    <location>
        <begin position="222"/>
        <end position="224"/>
    </location>
    <ligand>
        <name>dUMP</name>
        <dbReference type="ChEBI" id="CHEBI:246422"/>
        <note>ligand shared between dimeric partners</note>
    </ligand>
</feature>
<dbReference type="CDD" id="cd00351">
    <property type="entry name" value="TS_Pyrimidine_HMase"/>
    <property type="match status" value="1"/>
</dbReference>
<feature type="active site" description="Nucleophile" evidence="5">
    <location>
        <position position="161"/>
    </location>
</feature>
<feature type="active site" evidence="6">
    <location>
        <position position="161"/>
    </location>
</feature>
<dbReference type="PROSITE" id="PS00091">
    <property type="entry name" value="THYMIDYLATE_SYNTHASE"/>
    <property type="match status" value="1"/>
</dbReference>
<feature type="binding site" description="in other chain" evidence="5">
    <location>
        <begin position="181"/>
        <end position="184"/>
    </location>
    <ligand>
        <name>dUMP</name>
        <dbReference type="ChEBI" id="CHEBI:246422"/>
        <note>ligand shared between dimeric partners</note>
    </ligand>
</feature>
<dbReference type="InterPro" id="IPR020940">
    <property type="entry name" value="Thymidylate_synthase_AS"/>
</dbReference>
<comment type="pathway">
    <text evidence="5">Pyrimidine metabolism; dTTP biosynthesis.</text>
</comment>